<evidence type="ECO:0000313" key="2">
    <source>
        <dbReference type="EMBL" id="CBA29872.1"/>
    </source>
</evidence>
<dbReference type="AlphaFoldDB" id="C9YBD2"/>
<feature type="signal peptide" evidence="1">
    <location>
        <begin position="1"/>
        <end position="16"/>
    </location>
</feature>
<dbReference type="EMBL" id="FN543104">
    <property type="protein sequence ID" value="CBA29872.1"/>
    <property type="molecule type" value="Genomic_DNA"/>
</dbReference>
<protein>
    <recommendedName>
        <fullName evidence="3">Cobalt transporter</fullName>
    </recommendedName>
</protein>
<evidence type="ECO:0000256" key="1">
    <source>
        <dbReference type="SAM" id="SignalP"/>
    </source>
</evidence>
<sequence length="119" mass="12839">MLMVWLMTLGVGIANACLVSEAHGHLGSVEHAQAAHHSEADEHTPEPDKALCLTVCAAEQTAAIKVKHLDSQAELLWAPVAWAAALTIAVDDLNDRSESLAVANWREPPVSIRFLRLTI</sequence>
<feature type="chain" id="PRO_5003004802" description="Cobalt transporter" evidence="1">
    <location>
        <begin position="17"/>
        <end position="119"/>
    </location>
</feature>
<proteinExistence type="predicted"/>
<keyword evidence="1" id="KW-0732">Signal</keyword>
<evidence type="ECO:0008006" key="3">
    <source>
        <dbReference type="Google" id="ProtNLM"/>
    </source>
</evidence>
<accession>C9YBD2</accession>
<name>C9YBD2_CURXX</name>
<organism evidence="2">
    <name type="scientific">Curvibacter symbiont subsp. Hydra magnipapillata</name>
    <dbReference type="NCBI Taxonomy" id="667019"/>
    <lineage>
        <taxon>Bacteria</taxon>
        <taxon>Pseudomonadati</taxon>
        <taxon>Pseudomonadota</taxon>
        <taxon>Betaproteobacteria</taxon>
        <taxon>Burkholderiales</taxon>
        <taxon>Comamonadaceae</taxon>
        <taxon>Curvibacter</taxon>
    </lineage>
</organism>
<reference evidence="2" key="1">
    <citation type="journal article" date="2010" name="Nature">
        <title>The dynamic genome of Hydra.</title>
        <authorList>
            <person name="Chapman J.A."/>
            <person name="Kirkness E.F."/>
            <person name="Simakov O."/>
            <person name="Hampson S.E."/>
            <person name="Mitros T."/>
            <person name="Weinmaier T."/>
            <person name="Rattei T."/>
            <person name="Balasubramanian P.G."/>
            <person name="Borman J."/>
            <person name="Busam D."/>
            <person name="Disbennett K."/>
            <person name="Pfannkoch C."/>
            <person name="Sumin N."/>
            <person name="Sutton G."/>
            <person name="Viswanathan L."/>
            <person name="Walenz B."/>
            <person name="Goodstein D.M."/>
            <person name="Hellsten U."/>
            <person name="Kawashima T."/>
            <person name="Prochnik S.E."/>
            <person name="Putnam N.H."/>
            <person name="Shu S."/>
            <person name="Blumberg B."/>
            <person name="Dana C.E."/>
            <person name="Gee L."/>
            <person name="Kibler D.F."/>
            <person name="Law L."/>
            <person name="Lindgens D."/>
            <person name="Martinez D.E."/>
            <person name="Peng J."/>
            <person name="Wigge P.A."/>
            <person name="Bertulat B."/>
            <person name="Guder C."/>
            <person name="Nakamura Y."/>
            <person name="Ozbek S."/>
            <person name="Watanabe H."/>
            <person name="Khalturin K."/>
            <person name="Hemmrich G."/>
            <person name="Franke A."/>
            <person name="Augustin R."/>
            <person name="Fraune S."/>
            <person name="Hayakawa E."/>
            <person name="Hayakawa S."/>
            <person name="Hirose M."/>
            <person name="Hwang J."/>
            <person name="Ikeo K."/>
            <person name="Nishimiya-Fujisawa C."/>
            <person name="Ogura A."/>
            <person name="Takahashi T."/>
            <person name="Steinmetz P.R."/>
            <person name="Zhang X."/>
            <person name="Aufschnaiter R."/>
            <person name="Eder M.K."/>
            <person name="Gorny A.K."/>
            <person name="Salvenmoser W."/>
            <person name="Heimberg A.M."/>
            <person name="Wheeler B.M."/>
            <person name="Peterson K.J."/>
            <person name="Boettger A."/>
            <person name="Tischler P."/>
            <person name="Wolf A."/>
            <person name="Gojobori T."/>
            <person name="Remington K.A."/>
            <person name="Strausberg R.L."/>
            <person name="Venter J."/>
            <person name="Technau U."/>
            <person name="Hobmayer B."/>
            <person name="Bosch T.C."/>
            <person name="Holstein T.W."/>
            <person name="Fujisawa T."/>
            <person name="Bode H.R."/>
            <person name="David C.N."/>
            <person name="Rokhsar D.S."/>
            <person name="Steele R.E."/>
        </authorList>
    </citation>
    <scope>NUCLEOTIDE SEQUENCE</scope>
</reference>
<gene>
    <name evidence="2" type="ORF">Csp_A14330</name>
</gene>